<name>A0ACA9SWQ7_9GLOM</name>
<proteinExistence type="predicted"/>
<keyword evidence="2" id="KW-1185">Reference proteome</keyword>
<dbReference type="EMBL" id="CAJVQC010157845">
    <property type="protein sequence ID" value="CAG8847812.1"/>
    <property type="molecule type" value="Genomic_DNA"/>
</dbReference>
<organism evidence="1 2">
    <name type="scientific">Racocetra persica</name>
    <dbReference type="NCBI Taxonomy" id="160502"/>
    <lineage>
        <taxon>Eukaryota</taxon>
        <taxon>Fungi</taxon>
        <taxon>Fungi incertae sedis</taxon>
        <taxon>Mucoromycota</taxon>
        <taxon>Glomeromycotina</taxon>
        <taxon>Glomeromycetes</taxon>
        <taxon>Diversisporales</taxon>
        <taxon>Gigasporaceae</taxon>
        <taxon>Racocetra</taxon>
    </lineage>
</organism>
<evidence type="ECO:0000313" key="2">
    <source>
        <dbReference type="Proteomes" id="UP000789920"/>
    </source>
</evidence>
<reference evidence="1" key="1">
    <citation type="submission" date="2021-06" db="EMBL/GenBank/DDBJ databases">
        <authorList>
            <person name="Kallberg Y."/>
            <person name="Tangrot J."/>
            <person name="Rosling A."/>
        </authorList>
    </citation>
    <scope>NUCLEOTIDE SEQUENCE</scope>
    <source>
        <strain evidence="1">MA461A</strain>
    </source>
</reference>
<dbReference type="Proteomes" id="UP000789920">
    <property type="component" value="Unassembled WGS sequence"/>
</dbReference>
<evidence type="ECO:0000313" key="1">
    <source>
        <dbReference type="EMBL" id="CAG8847812.1"/>
    </source>
</evidence>
<feature type="non-terminal residue" evidence="1">
    <location>
        <position position="61"/>
    </location>
</feature>
<protein>
    <submittedName>
        <fullName evidence="1">33733_t:CDS:1</fullName>
    </submittedName>
</protein>
<comment type="caution">
    <text evidence="1">The sequence shown here is derived from an EMBL/GenBank/DDBJ whole genome shotgun (WGS) entry which is preliminary data.</text>
</comment>
<sequence length="61" mass="6891">MTLGSRKKLAIALIVTNTKNHLIITVELILKDLTSSVILKEKTLNQEYLKTAVIIVVMRRT</sequence>
<gene>
    <name evidence="1" type="ORF">RPERSI_LOCUS34818</name>
</gene>
<accession>A0ACA9SWQ7</accession>